<dbReference type="InParanoid" id="A0A6I9TZ64"/>
<dbReference type="PROSITE" id="PS00597">
    <property type="entry name" value="PLANT_LTP"/>
    <property type="match status" value="1"/>
</dbReference>
<dbReference type="InterPro" id="IPR016140">
    <property type="entry name" value="Bifunc_inhib/LTP/seed_store"/>
</dbReference>
<keyword evidence="2 4" id="KW-0813">Transport</keyword>
<keyword evidence="3 4" id="KW-0446">Lipid-binding</keyword>
<dbReference type="AlphaFoldDB" id="A0A6I9TZ64"/>
<feature type="signal peptide" evidence="5">
    <location>
        <begin position="1"/>
        <end position="27"/>
    </location>
</feature>
<dbReference type="CDD" id="cd01960">
    <property type="entry name" value="nsLTP1"/>
    <property type="match status" value="1"/>
</dbReference>
<organism evidence="7 8">
    <name type="scientific">Sesamum indicum</name>
    <name type="common">Oriental sesame</name>
    <name type="synonym">Sesamum orientale</name>
    <dbReference type="NCBI Taxonomy" id="4182"/>
    <lineage>
        <taxon>Eukaryota</taxon>
        <taxon>Viridiplantae</taxon>
        <taxon>Streptophyta</taxon>
        <taxon>Embryophyta</taxon>
        <taxon>Tracheophyta</taxon>
        <taxon>Spermatophyta</taxon>
        <taxon>Magnoliopsida</taxon>
        <taxon>eudicotyledons</taxon>
        <taxon>Gunneridae</taxon>
        <taxon>Pentapetalae</taxon>
        <taxon>asterids</taxon>
        <taxon>lamiids</taxon>
        <taxon>Lamiales</taxon>
        <taxon>Pedaliaceae</taxon>
        <taxon>Sesamum</taxon>
    </lineage>
</organism>
<keyword evidence="5" id="KW-0732">Signal</keyword>
<dbReference type="SMART" id="SM00499">
    <property type="entry name" value="AAI"/>
    <property type="match status" value="1"/>
</dbReference>
<comment type="similarity">
    <text evidence="1 4">Belongs to the plant LTP family.</text>
</comment>
<dbReference type="FunCoup" id="A0A6I9TZ64">
    <property type="interactions" value="3"/>
</dbReference>
<dbReference type="InterPro" id="IPR036312">
    <property type="entry name" value="Bifun_inhib/LTP/seed_sf"/>
</dbReference>
<feature type="chain" id="PRO_5026657912" description="Non-specific lipid-transfer protein" evidence="5">
    <location>
        <begin position="28"/>
        <end position="118"/>
    </location>
</feature>
<dbReference type="GeneID" id="105171994"/>
<dbReference type="GO" id="GO:0006869">
    <property type="term" value="P:lipid transport"/>
    <property type="evidence" value="ECO:0007669"/>
    <property type="project" value="InterPro"/>
</dbReference>
<dbReference type="GO" id="GO:0008289">
    <property type="term" value="F:lipid binding"/>
    <property type="evidence" value="ECO:0007669"/>
    <property type="project" value="UniProtKB-KW"/>
</dbReference>
<dbReference type="Gramene" id="SIN_1019180.t">
    <property type="protein sequence ID" value="SIN_1019180.t"/>
    <property type="gene ID" value="SIN_1019180"/>
</dbReference>
<dbReference type="PANTHER" id="PTHR33076">
    <property type="entry name" value="NON-SPECIFIC LIPID-TRANSFER PROTEIN 2-RELATED"/>
    <property type="match status" value="1"/>
</dbReference>
<keyword evidence="7" id="KW-1185">Reference proteome</keyword>
<evidence type="ECO:0000313" key="8">
    <source>
        <dbReference type="RefSeq" id="XP_011091601.1"/>
    </source>
</evidence>
<dbReference type="KEGG" id="sind:105171994"/>
<evidence type="ECO:0000259" key="6">
    <source>
        <dbReference type="SMART" id="SM00499"/>
    </source>
</evidence>
<evidence type="ECO:0000256" key="2">
    <source>
        <dbReference type="ARBA" id="ARBA00022448"/>
    </source>
</evidence>
<dbReference type="PRINTS" id="PR00382">
    <property type="entry name" value="LIPIDTRNSFER"/>
</dbReference>
<reference evidence="8" key="1">
    <citation type="submission" date="2025-08" db="UniProtKB">
        <authorList>
            <consortium name="RefSeq"/>
        </authorList>
    </citation>
    <scope>IDENTIFICATION</scope>
</reference>
<feature type="domain" description="Bifunctional inhibitor/plant lipid transfer protein/seed storage helical" evidence="6">
    <location>
        <begin position="31"/>
        <end position="114"/>
    </location>
</feature>
<evidence type="ECO:0000256" key="3">
    <source>
        <dbReference type="ARBA" id="ARBA00023121"/>
    </source>
</evidence>
<proteinExistence type="inferred from homology"/>
<accession>A0A6I9TZ64</accession>
<dbReference type="Proteomes" id="UP000504604">
    <property type="component" value="Linkage group LG10"/>
</dbReference>
<gene>
    <name evidence="8" type="primary">LOC105171994</name>
</gene>
<dbReference type="RefSeq" id="XP_011091601.1">
    <property type="nucleotide sequence ID" value="XM_011093299.2"/>
</dbReference>
<sequence length="118" mass="11845">MAGTIKPMFVVLIAVVSIMSVVPEGEAAIGCGTVVSYLNPCLPYVTGTGALGGCCKGINDLYAAAQTTADRQSVCGCLKDLAASTSGVNLGKAAGLPSQCGLNIPYKISPSTDCSKVQ</sequence>
<evidence type="ECO:0000256" key="5">
    <source>
        <dbReference type="SAM" id="SignalP"/>
    </source>
</evidence>
<dbReference type="SUPFAM" id="SSF47699">
    <property type="entry name" value="Bifunctional inhibitor/lipid-transfer protein/seed storage 2S albumin"/>
    <property type="match status" value="1"/>
</dbReference>
<evidence type="ECO:0000313" key="7">
    <source>
        <dbReference type="Proteomes" id="UP000504604"/>
    </source>
</evidence>
<dbReference type="Pfam" id="PF00234">
    <property type="entry name" value="Tryp_alpha_amyl"/>
    <property type="match status" value="1"/>
</dbReference>
<name>A0A6I9TZ64_SESIN</name>
<dbReference type="Gene3D" id="1.10.110.10">
    <property type="entry name" value="Plant lipid-transfer and hydrophobic proteins"/>
    <property type="match status" value="1"/>
</dbReference>
<protein>
    <recommendedName>
        <fullName evidence="4">Non-specific lipid-transfer protein</fullName>
    </recommendedName>
</protein>
<comment type="function">
    <text evidence="4">Plant non-specific lipid-transfer proteins transfer phospholipids as well as galactolipids across membranes. May play a role in wax or cutin deposition in the cell walls of expanding epidermal cells and certain secretory tissues.</text>
</comment>
<dbReference type="OrthoDB" id="1890443at2759"/>
<dbReference type="InterPro" id="IPR000528">
    <property type="entry name" value="Plant_nsLTP"/>
</dbReference>
<evidence type="ECO:0000256" key="4">
    <source>
        <dbReference type="RuleBase" id="RU000628"/>
    </source>
</evidence>
<evidence type="ECO:0000256" key="1">
    <source>
        <dbReference type="ARBA" id="ARBA00009748"/>
    </source>
</evidence>